<organism evidence="6 7">
    <name type="scientific">Aquamicrobium segne</name>
    <dbReference type="NCBI Taxonomy" id="469547"/>
    <lineage>
        <taxon>Bacteria</taxon>
        <taxon>Pseudomonadati</taxon>
        <taxon>Pseudomonadota</taxon>
        <taxon>Alphaproteobacteria</taxon>
        <taxon>Hyphomicrobiales</taxon>
        <taxon>Phyllobacteriaceae</taxon>
        <taxon>Aquamicrobium</taxon>
    </lineage>
</organism>
<dbReference type="EMBL" id="JBHSLL010000039">
    <property type="protein sequence ID" value="MFC5386681.1"/>
    <property type="molecule type" value="Genomic_DNA"/>
</dbReference>
<dbReference type="InterPro" id="IPR008927">
    <property type="entry name" value="6-PGluconate_DH-like_C_sf"/>
</dbReference>
<dbReference type="NCBIfam" id="TIGR01505">
    <property type="entry name" value="tartro_sem_red"/>
    <property type="match status" value="1"/>
</dbReference>
<sequence>MERKIAVKIGFIGLGVMGAPMARNLIAAGHEIVTTLNRSTPPEDLAVTVLDNPAEVARASEVVITMLPDTPDVERVLLGDSGVVAGIASGGLVIDMSSISPIATAGFAEAVRARGAGYLDAPVSGGEVGAKAASLTIMVGGPAAEFERALPLFEVMGKNITLVGKANGSGQTCKIANQIIVALNIAAVGEALVFASKAGCDPAIVRKALLGGFASSRVLEVHGERMIERTFDPGFRIRLHQKDLGLALESARALGVSLPGTANVQELMNACAARGATDADHSALVLALEALASHAVAEKKDPA</sequence>
<accession>A0ABW0GZP1</accession>
<reference evidence="7" key="1">
    <citation type="journal article" date="2019" name="Int. J. Syst. Evol. Microbiol.">
        <title>The Global Catalogue of Microorganisms (GCM) 10K type strain sequencing project: providing services to taxonomists for standard genome sequencing and annotation.</title>
        <authorList>
            <consortium name="The Broad Institute Genomics Platform"/>
            <consortium name="The Broad Institute Genome Sequencing Center for Infectious Disease"/>
            <person name="Wu L."/>
            <person name="Ma J."/>
        </authorList>
    </citation>
    <scope>NUCLEOTIDE SEQUENCE [LARGE SCALE GENOMIC DNA]</scope>
    <source>
        <strain evidence="7">CGMCC 4.1415</strain>
    </source>
</reference>
<dbReference type="SUPFAM" id="SSF51735">
    <property type="entry name" value="NAD(P)-binding Rossmann-fold domains"/>
    <property type="match status" value="1"/>
</dbReference>
<dbReference type="Pfam" id="PF03446">
    <property type="entry name" value="NAD_binding_2"/>
    <property type="match status" value="1"/>
</dbReference>
<dbReference type="InterPro" id="IPR036291">
    <property type="entry name" value="NAD(P)-bd_dom_sf"/>
</dbReference>
<dbReference type="SUPFAM" id="SSF48179">
    <property type="entry name" value="6-phosphogluconate dehydrogenase C-terminal domain-like"/>
    <property type="match status" value="1"/>
</dbReference>
<dbReference type="GO" id="GO:0008679">
    <property type="term" value="F:2-hydroxy-3-oxopropionate reductase activity"/>
    <property type="evidence" value="ECO:0007669"/>
    <property type="project" value="UniProtKB-EC"/>
</dbReference>
<feature type="domain" description="6-phosphogluconate dehydrogenase NADP-binding" evidence="4">
    <location>
        <begin position="8"/>
        <end position="164"/>
    </location>
</feature>
<gene>
    <name evidence="6" type="ORF">ACFPLB_11990</name>
</gene>
<dbReference type="Gene3D" id="1.10.1040.10">
    <property type="entry name" value="N-(1-d-carboxylethyl)-l-norvaline Dehydrogenase, domain 2"/>
    <property type="match status" value="1"/>
</dbReference>
<evidence type="ECO:0000256" key="2">
    <source>
        <dbReference type="ARBA" id="ARBA00023002"/>
    </source>
</evidence>
<dbReference type="InterPro" id="IPR013328">
    <property type="entry name" value="6PGD_dom2"/>
</dbReference>
<dbReference type="Pfam" id="PF14833">
    <property type="entry name" value="NAD_binding_11"/>
    <property type="match status" value="1"/>
</dbReference>
<keyword evidence="3" id="KW-0520">NAD</keyword>
<dbReference type="PANTHER" id="PTHR43060:SF15">
    <property type="entry name" value="3-HYDROXYISOBUTYRATE DEHYDROGENASE-LIKE 1, MITOCHONDRIAL-RELATED"/>
    <property type="match status" value="1"/>
</dbReference>
<dbReference type="InterPro" id="IPR002204">
    <property type="entry name" value="3-OH-isobutyrate_DH-rel_CS"/>
</dbReference>
<keyword evidence="7" id="KW-1185">Reference proteome</keyword>
<dbReference type="PIRSF" id="PIRSF000103">
    <property type="entry name" value="HIBADH"/>
    <property type="match status" value="1"/>
</dbReference>
<dbReference type="EC" id="1.1.1.60" evidence="6"/>
<evidence type="ECO:0000313" key="6">
    <source>
        <dbReference type="EMBL" id="MFC5386681.1"/>
    </source>
</evidence>
<dbReference type="InterPro" id="IPR015815">
    <property type="entry name" value="HIBADH-related"/>
</dbReference>
<feature type="domain" description="3-hydroxyisobutyrate dehydrogenase-like NAD-binding" evidence="5">
    <location>
        <begin position="168"/>
        <end position="286"/>
    </location>
</feature>
<protein>
    <submittedName>
        <fullName evidence="6">2-hydroxy-3-oxopropionate reductase</fullName>
        <ecNumber evidence="6">1.1.1.60</ecNumber>
    </submittedName>
</protein>
<dbReference type="Proteomes" id="UP001596016">
    <property type="component" value="Unassembled WGS sequence"/>
</dbReference>
<dbReference type="Gene3D" id="3.40.50.720">
    <property type="entry name" value="NAD(P)-binding Rossmann-like Domain"/>
    <property type="match status" value="1"/>
</dbReference>
<keyword evidence="2 6" id="KW-0560">Oxidoreductase</keyword>
<evidence type="ECO:0000259" key="5">
    <source>
        <dbReference type="Pfam" id="PF14833"/>
    </source>
</evidence>
<dbReference type="RefSeq" id="WP_378229899.1">
    <property type="nucleotide sequence ID" value="NZ_JBHSLL010000039.1"/>
</dbReference>
<dbReference type="InterPro" id="IPR006115">
    <property type="entry name" value="6PGDH_NADP-bd"/>
</dbReference>
<evidence type="ECO:0000256" key="3">
    <source>
        <dbReference type="ARBA" id="ARBA00023027"/>
    </source>
</evidence>
<dbReference type="PROSITE" id="PS00895">
    <property type="entry name" value="3_HYDROXYISOBUT_DH"/>
    <property type="match status" value="1"/>
</dbReference>
<evidence type="ECO:0000259" key="4">
    <source>
        <dbReference type="Pfam" id="PF03446"/>
    </source>
</evidence>
<evidence type="ECO:0000256" key="1">
    <source>
        <dbReference type="ARBA" id="ARBA00009080"/>
    </source>
</evidence>
<dbReference type="InterPro" id="IPR006398">
    <property type="entry name" value="Tartro_sem_red"/>
</dbReference>
<proteinExistence type="inferred from homology"/>
<dbReference type="PANTHER" id="PTHR43060">
    <property type="entry name" value="3-HYDROXYISOBUTYRATE DEHYDROGENASE-LIKE 1, MITOCHONDRIAL-RELATED"/>
    <property type="match status" value="1"/>
</dbReference>
<comment type="similarity">
    <text evidence="1">Belongs to the HIBADH-related family.</text>
</comment>
<comment type="caution">
    <text evidence="6">The sequence shown here is derived from an EMBL/GenBank/DDBJ whole genome shotgun (WGS) entry which is preliminary data.</text>
</comment>
<name>A0ABW0GZP1_9HYPH</name>
<dbReference type="InterPro" id="IPR029154">
    <property type="entry name" value="HIBADH-like_NADP-bd"/>
</dbReference>
<evidence type="ECO:0000313" key="7">
    <source>
        <dbReference type="Proteomes" id="UP001596016"/>
    </source>
</evidence>